<sequence>TSSSVVKTLERASTLNSLNIINRMMDLHSDYNDALANATRENIEPALNIEKTRNDETDSNDTISDDNNQEDFDEPEMEMVALSHKRKREVLRSLDNQDLYSEFPRSEVNLSYTIQVSKVEILEGLETKSRLEKYNIFCLFDVEFHYTKQLFKKLSTDQVNAIKSKWTMVSLFLIVVNSYGHKPQINKCTFMNNNEAEESVNKKEIEECWSACSLKKLVDNYNKVIKENVNENTFCTDFNSLMTGVTKQQFNNYEHQKNYEFSTSEYQYRDEIVNPLLASIFFDVDNALWLKTGEIENTSQKRQRNFLKQENERVKLGDKHDGILYMDIQGIPVEVGFLEVVGNAFTMAISDKNDDLEKLLK</sequence>
<evidence type="ECO:0000256" key="1">
    <source>
        <dbReference type="SAM" id="MobiDB-lite"/>
    </source>
</evidence>
<evidence type="ECO:0000313" key="3">
    <source>
        <dbReference type="Proteomes" id="UP000789396"/>
    </source>
</evidence>
<proteinExistence type="predicted"/>
<protein>
    <submittedName>
        <fullName evidence="2">5084_t:CDS:1</fullName>
    </submittedName>
</protein>
<reference evidence="2" key="1">
    <citation type="submission" date="2021-06" db="EMBL/GenBank/DDBJ databases">
        <authorList>
            <person name="Kallberg Y."/>
            <person name="Tangrot J."/>
            <person name="Rosling A."/>
        </authorList>
    </citation>
    <scope>NUCLEOTIDE SEQUENCE</scope>
    <source>
        <strain evidence="2">IN212</strain>
    </source>
</reference>
<gene>
    <name evidence="2" type="ORF">RFULGI_LOCUS10297</name>
</gene>
<keyword evidence="3" id="KW-1185">Reference proteome</keyword>
<feature type="compositionally biased region" description="Acidic residues" evidence="1">
    <location>
        <begin position="57"/>
        <end position="71"/>
    </location>
</feature>
<feature type="non-terminal residue" evidence="2">
    <location>
        <position position="1"/>
    </location>
</feature>
<dbReference type="Proteomes" id="UP000789396">
    <property type="component" value="Unassembled WGS sequence"/>
</dbReference>
<name>A0A9N9N2Z9_9GLOM</name>
<dbReference type="AlphaFoldDB" id="A0A9N9N2Z9"/>
<accession>A0A9N9N2Z9</accession>
<feature type="non-terminal residue" evidence="2">
    <location>
        <position position="361"/>
    </location>
</feature>
<feature type="region of interest" description="Disordered" evidence="1">
    <location>
        <begin position="48"/>
        <end position="71"/>
    </location>
</feature>
<evidence type="ECO:0000313" key="2">
    <source>
        <dbReference type="EMBL" id="CAG8698180.1"/>
    </source>
</evidence>
<dbReference type="OrthoDB" id="2414482at2759"/>
<organism evidence="2 3">
    <name type="scientific">Racocetra fulgida</name>
    <dbReference type="NCBI Taxonomy" id="60492"/>
    <lineage>
        <taxon>Eukaryota</taxon>
        <taxon>Fungi</taxon>
        <taxon>Fungi incertae sedis</taxon>
        <taxon>Mucoromycota</taxon>
        <taxon>Glomeromycotina</taxon>
        <taxon>Glomeromycetes</taxon>
        <taxon>Diversisporales</taxon>
        <taxon>Gigasporaceae</taxon>
        <taxon>Racocetra</taxon>
    </lineage>
</organism>
<comment type="caution">
    <text evidence="2">The sequence shown here is derived from an EMBL/GenBank/DDBJ whole genome shotgun (WGS) entry which is preliminary data.</text>
</comment>
<dbReference type="EMBL" id="CAJVPZ010020054">
    <property type="protein sequence ID" value="CAG8698180.1"/>
    <property type="molecule type" value="Genomic_DNA"/>
</dbReference>